<dbReference type="EMBL" id="KV426579">
    <property type="protein sequence ID" value="KZV79671.1"/>
    <property type="molecule type" value="Genomic_DNA"/>
</dbReference>
<feature type="signal peptide" evidence="2">
    <location>
        <begin position="1"/>
        <end position="17"/>
    </location>
</feature>
<sequence>MRFTCSFLLLSVALVSAHPLLNTTVDGYDSLSSSLDKRLIKSGGCNGVYMRPPTFSNSKCWTKRGNELGPDMSRAPPGTKPKPSKAKGLYTGYWWDDNKKHTTATTDIAKDWRVHPLYPPKDRDAPAFFPGTVSF</sequence>
<feature type="chain" id="PRO_5007855448" evidence="2">
    <location>
        <begin position="18"/>
        <end position="135"/>
    </location>
</feature>
<accession>A0A165B1V4</accession>
<keyword evidence="4" id="KW-1185">Reference proteome</keyword>
<proteinExistence type="predicted"/>
<feature type="region of interest" description="Disordered" evidence="1">
    <location>
        <begin position="60"/>
        <end position="86"/>
    </location>
</feature>
<dbReference type="AlphaFoldDB" id="A0A165B1V4"/>
<dbReference type="InParanoid" id="A0A165B1V4"/>
<evidence type="ECO:0000313" key="4">
    <source>
        <dbReference type="Proteomes" id="UP000077266"/>
    </source>
</evidence>
<keyword evidence="2" id="KW-0732">Signal</keyword>
<protein>
    <submittedName>
        <fullName evidence="3">Uncharacterized protein</fullName>
    </submittedName>
</protein>
<evidence type="ECO:0000256" key="1">
    <source>
        <dbReference type="SAM" id="MobiDB-lite"/>
    </source>
</evidence>
<organism evidence="3 4">
    <name type="scientific">Exidia glandulosa HHB12029</name>
    <dbReference type="NCBI Taxonomy" id="1314781"/>
    <lineage>
        <taxon>Eukaryota</taxon>
        <taxon>Fungi</taxon>
        <taxon>Dikarya</taxon>
        <taxon>Basidiomycota</taxon>
        <taxon>Agaricomycotina</taxon>
        <taxon>Agaricomycetes</taxon>
        <taxon>Auriculariales</taxon>
        <taxon>Exidiaceae</taxon>
        <taxon>Exidia</taxon>
    </lineage>
</organism>
<reference evidence="3 4" key="1">
    <citation type="journal article" date="2016" name="Mol. Biol. Evol.">
        <title>Comparative Genomics of Early-Diverging Mushroom-Forming Fungi Provides Insights into the Origins of Lignocellulose Decay Capabilities.</title>
        <authorList>
            <person name="Nagy L.G."/>
            <person name="Riley R."/>
            <person name="Tritt A."/>
            <person name="Adam C."/>
            <person name="Daum C."/>
            <person name="Floudas D."/>
            <person name="Sun H."/>
            <person name="Yadav J.S."/>
            <person name="Pangilinan J."/>
            <person name="Larsson K.H."/>
            <person name="Matsuura K."/>
            <person name="Barry K."/>
            <person name="Labutti K."/>
            <person name="Kuo R."/>
            <person name="Ohm R.A."/>
            <person name="Bhattacharya S.S."/>
            <person name="Shirouzu T."/>
            <person name="Yoshinaga Y."/>
            <person name="Martin F.M."/>
            <person name="Grigoriev I.V."/>
            <person name="Hibbett D.S."/>
        </authorList>
    </citation>
    <scope>NUCLEOTIDE SEQUENCE [LARGE SCALE GENOMIC DNA]</scope>
    <source>
        <strain evidence="3 4">HHB12029</strain>
    </source>
</reference>
<gene>
    <name evidence="3" type="ORF">EXIGLDRAFT_454455</name>
</gene>
<dbReference type="Proteomes" id="UP000077266">
    <property type="component" value="Unassembled WGS sequence"/>
</dbReference>
<evidence type="ECO:0000256" key="2">
    <source>
        <dbReference type="SAM" id="SignalP"/>
    </source>
</evidence>
<name>A0A165B1V4_EXIGL</name>
<evidence type="ECO:0000313" key="3">
    <source>
        <dbReference type="EMBL" id="KZV79671.1"/>
    </source>
</evidence>